<organism evidence="2 3">
    <name type="scientific">Reticulibacter mediterranei</name>
    <dbReference type="NCBI Taxonomy" id="2778369"/>
    <lineage>
        <taxon>Bacteria</taxon>
        <taxon>Bacillati</taxon>
        <taxon>Chloroflexota</taxon>
        <taxon>Ktedonobacteria</taxon>
        <taxon>Ktedonobacterales</taxon>
        <taxon>Reticulibacteraceae</taxon>
        <taxon>Reticulibacter</taxon>
    </lineage>
</organism>
<sequence length="42" mass="4678">MQWEEDEGKSNKEHHQTCSKEAECDTTGCVVLKRGGEGVPED</sequence>
<feature type="compositionally biased region" description="Basic and acidic residues" evidence="1">
    <location>
        <begin position="8"/>
        <end position="23"/>
    </location>
</feature>
<comment type="caution">
    <text evidence="2">The sequence shown here is derived from an EMBL/GenBank/DDBJ whole genome shotgun (WGS) entry which is preliminary data.</text>
</comment>
<evidence type="ECO:0000256" key="1">
    <source>
        <dbReference type="SAM" id="MobiDB-lite"/>
    </source>
</evidence>
<feature type="region of interest" description="Disordered" evidence="1">
    <location>
        <begin position="1"/>
        <end position="23"/>
    </location>
</feature>
<name>A0A8J3IUR4_9CHLR</name>
<accession>A0A8J3IUR4</accession>
<dbReference type="AlphaFoldDB" id="A0A8J3IUR4"/>
<proteinExistence type="predicted"/>
<dbReference type="Proteomes" id="UP000597444">
    <property type="component" value="Unassembled WGS sequence"/>
</dbReference>
<evidence type="ECO:0000313" key="3">
    <source>
        <dbReference type="Proteomes" id="UP000597444"/>
    </source>
</evidence>
<dbReference type="EMBL" id="BNJK01000001">
    <property type="protein sequence ID" value="GHO96571.1"/>
    <property type="molecule type" value="Genomic_DNA"/>
</dbReference>
<reference evidence="2" key="1">
    <citation type="submission" date="2020-10" db="EMBL/GenBank/DDBJ databases">
        <title>Taxonomic study of unclassified bacteria belonging to the class Ktedonobacteria.</title>
        <authorList>
            <person name="Yabe S."/>
            <person name="Wang C.M."/>
            <person name="Zheng Y."/>
            <person name="Sakai Y."/>
            <person name="Cavaletti L."/>
            <person name="Monciardini P."/>
            <person name="Donadio S."/>
        </authorList>
    </citation>
    <scope>NUCLEOTIDE SEQUENCE</scope>
    <source>
        <strain evidence="2">ID150040</strain>
    </source>
</reference>
<protein>
    <submittedName>
        <fullName evidence="2">Uncharacterized protein</fullName>
    </submittedName>
</protein>
<keyword evidence="3" id="KW-1185">Reference proteome</keyword>
<gene>
    <name evidence="2" type="ORF">KSF_066190</name>
</gene>
<evidence type="ECO:0000313" key="2">
    <source>
        <dbReference type="EMBL" id="GHO96571.1"/>
    </source>
</evidence>